<feature type="compositionally biased region" description="Basic and acidic residues" evidence="1">
    <location>
        <begin position="114"/>
        <end position="143"/>
    </location>
</feature>
<dbReference type="Pfam" id="PF07238">
    <property type="entry name" value="PilZ"/>
    <property type="match status" value="2"/>
</dbReference>
<organism evidence="3">
    <name type="scientific">hydrothermal vent metagenome</name>
    <dbReference type="NCBI Taxonomy" id="652676"/>
    <lineage>
        <taxon>unclassified sequences</taxon>
        <taxon>metagenomes</taxon>
        <taxon>ecological metagenomes</taxon>
    </lineage>
</organism>
<dbReference type="InterPro" id="IPR009875">
    <property type="entry name" value="PilZ_domain"/>
</dbReference>
<evidence type="ECO:0000313" key="3">
    <source>
        <dbReference type="EMBL" id="VAW77790.1"/>
    </source>
</evidence>
<feature type="domain" description="PilZ" evidence="2">
    <location>
        <begin position="518"/>
        <end position="601"/>
    </location>
</feature>
<name>A0A3B0YMA9_9ZZZZ</name>
<protein>
    <recommendedName>
        <fullName evidence="2">PilZ domain-containing protein</fullName>
    </recommendedName>
</protein>
<reference evidence="3" key="1">
    <citation type="submission" date="2018-06" db="EMBL/GenBank/DDBJ databases">
        <authorList>
            <person name="Zhirakovskaya E."/>
        </authorList>
    </citation>
    <scope>NUCLEOTIDE SEQUENCE</scope>
</reference>
<evidence type="ECO:0000256" key="1">
    <source>
        <dbReference type="SAM" id="MobiDB-lite"/>
    </source>
</evidence>
<dbReference type="EMBL" id="UOFN01000081">
    <property type="protein sequence ID" value="VAW77790.1"/>
    <property type="molecule type" value="Genomic_DNA"/>
</dbReference>
<evidence type="ECO:0000259" key="2">
    <source>
        <dbReference type="Pfam" id="PF07238"/>
    </source>
</evidence>
<feature type="region of interest" description="Disordered" evidence="1">
    <location>
        <begin position="113"/>
        <end position="154"/>
    </location>
</feature>
<proteinExistence type="predicted"/>
<dbReference type="AlphaFoldDB" id="A0A3B0YMA9"/>
<accession>A0A3B0YMA9</accession>
<dbReference type="GO" id="GO:0035438">
    <property type="term" value="F:cyclic-di-GMP binding"/>
    <property type="evidence" value="ECO:0007669"/>
    <property type="project" value="InterPro"/>
</dbReference>
<sequence length="838" mass="95636">MGEIIVKHFKRTDAVSDRKELVTEIVVEGSDTGHFLKRIEETRLTRPCFQTIDMRGRVAGECRRYAFNDRVHYLDDISFQMFERGLRENNGVYTVGTFEAIVGGAHTLQAQLNAREEAERRRQDIEKRRQERSRDAVRERSGVDGDDDTEVQSTVAENPELLPLGYYRKRDHPRLQYACKVTLQRGNIKTACITRDLSVCGIQVRIKGLTTFREGQNVHVSFKGLHEKAGRVQVDNIAYKIVRIQARETESALFLRRKKLEEPSGFSDFVTKFIEENQRRYKLDVEDEYQSTLSWYYERCHAQSLTQLPVFVETDESGELRVQAVAMGEGNTHLARFFCTSVDNYDFSPLCLPHRLARLSERGEYVMAIYRHKGESDDFMRLHSAADFEFESEFDFLRFVRYASSQPEYSIVKVQAGSMPMLQACEKKIDEVSQRLQYKSEAQMTILREQLARLTFVAYAVDMTHKYTQAPVQDDAIDGLAAWVGVERRKISDGSVEQLLDIPREQLKADLIRFGYVERRREDRYLAETRVDVKVGERSFKGMSRDISTRGIRIQLADTISVKPGAPVKVGLVSLQQKKSGANLMDIPYLVVHSLNNDEGTVLMLERVLGSAKEGLKEFFVELITKNEHKLGVDTGDIWSATTSRLYESMLAANTPTIPFFLGRNAEGGAHLQFAGVPEGGSQLLDFFTTESGLDFRCINDRRVVTALYDAVQILMRQQKASQEPPAPFELELYLYRELDEETGETFIHAATELDFSSDESRNTYLQQLTEKPDWRRLKIITTYVHTLDEKTLDKLVASVREQSKHRAIKLSDLAHSVVGCGEIIDITNQCASLGGVS</sequence>
<feature type="domain" description="PilZ" evidence="2">
    <location>
        <begin position="169"/>
        <end position="250"/>
    </location>
</feature>
<dbReference type="Gene3D" id="2.40.10.220">
    <property type="entry name" value="predicted glycosyltransferase like domains"/>
    <property type="match status" value="2"/>
</dbReference>
<gene>
    <name evidence="3" type="ORF">MNBD_GAMMA15-717</name>
</gene>
<dbReference type="SUPFAM" id="SSF141371">
    <property type="entry name" value="PilZ domain-like"/>
    <property type="match status" value="2"/>
</dbReference>